<protein>
    <submittedName>
        <fullName evidence="1">Uncharacterized protein</fullName>
    </submittedName>
</protein>
<dbReference type="RefSeq" id="WP_209453031.1">
    <property type="nucleotide sequence ID" value="NZ_JAGGLT010000004.1"/>
</dbReference>
<reference evidence="1" key="1">
    <citation type="submission" date="2021-03" db="EMBL/GenBank/DDBJ databases">
        <title>Genomic Encyclopedia of Type Strains, Phase IV (KMG-IV): sequencing the most valuable type-strain genomes for metagenomic binning, comparative biology and taxonomic classification.</title>
        <authorList>
            <person name="Goeker M."/>
        </authorList>
    </citation>
    <scope>NUCLEOTIDE SEQUENCE</scope>
    <source>
        <strain evidence="1">DSM 101588</strain>
    </source>
</reference>
<sequence length="52" mass="5821">MFEYQHLQSSIAPAIVITQKTDNKKSSYLYDQSSIAPGIIIAKKSNNKKIHA</sequence>
<accession>A0ABS4NCZ9</accession>
<evidence type="ECO:0000313" key="1">
    <source>
        <dbReference type="EMBL" id="MBP2071074.1"/>
    </source>
</evidence>
<proteinExistence type="predicted"/>
<dbReference type="EMBL" id="JAGGLT010000004">
    <property type="protein sequence ID" value="MBP2071074.1"/>
    <property type="molecule type" value="Genomic_DNA"/>
</dbReference>
<gene>
    <name evidence="1" type="ORF">J2Z80_000574</name>
</gene>
<comment type="caution">
    <text evidence="1">The sequence shown here is derived from an EMBL/GenBank/DDBJ whole genome shotgun (WGS) entry which is preliminary data.</text>
</comment>
<name>A0ABS4NCZ9_9THEO</name>
<dbReference type="Proteomes" id="UP001166402">
    <property type="component" value="Unassembled WGS sequence"/>
</dbReference>
<organism evidence="1 2">
    <name type="scientific">Thermoanaerobacterium butyriciformans</name>
    <dbReference type="NCBI Taxonomy" id="1702242"/>
    <lineage>
        <taxon>Bacteria</taxon>
        <taxon>Bacillati</taxon>
        <taxon>Bacillota</taxon>
        <taxon>Clostridia</taxon>
        <taxon>Thermoanaerobacterales</taxon>
        <taxon>Thermoanaerobacteraceae</taxon>
        <taxon>Thermoanaerobacterium</taxon>
    </lineage>
</organism>
<evidence type="ECO:0000313" key="2">
    <source>
        <dbReference type="Proteomes" id="UP001166402"/>
    </source>
</evidence>
<keyword evidence="2" id="KW-1185">Reference proteome</keyword>